<name>A0A151WEU4_9HYME</name>
<evidence type="ECO:0000313" key="2">
    <source>
        <dbReference type="EMBL" id="KYQ46370.1"/>
    </source>
</evidence>
<organism evidence="2 3">
    <name type="scientific">Mycetomoellerius zeteki</name>
    <dbReference type="NCBI Taxonomy" id="64791"/>
    <lineage>
        <taxon>Eukaryota</taxon>
        <taxon>Metazoa</taxon>
        <taxon>Ecdysozoa</taxon>
        <taxon>Arthropoda</taxon>
        <taxon>Hexapoda</taxon>
        <taxon>Insecta</taxon>
        <taxon>Pterygota</taxon>
        <taxon>Neoptera</taxon>
        <taxon>Endopterygota</taxon>
        <taxon>Hymenoptera</taxon>
        <taxon>Apocrita</taxon>
        <taxon>Aculeata</taxon>
        <taxon>Formicoidea</taxon>
        <taxon>Formicidae</taxon>
        <taxon>Myrmicinae</taxon>
        <taxon>Mycetomoellerius</taxon>
    </lineage>
</organism>
<evidence type="ECO:0000256" key="1">
    <source>
        <dbReference type="SAM" id="Phobius"/>
    </source>
</evidence>
<sequence>RPQPHTALVYLTSQPEVPFDPIGRQSEPTRSCIYDLNFQLKYHPNRVINESIVQVSNIILNIIIYIFFLLKNVVLFKNYFIYNLIKDGK</sequence>
<keyword evidence="1" id="KW-1133">Transmembrane helix</keyword>
<accession>A0A151WEU4</accession>
<keyword evidence="1" id="KW-0472">Membrane</keyword>
<proteinExistence type="predicted"/>
<evidence type="ECO:0000313" key="3">
    <source>
        <dbReference type="Proteomes" id="UP000075809"/>
    </source>
</evidence>
<reference evidence="2 3" key="1">
    <citation type="submission" date="2015-09" db="EMBL/GenBank/DDBJ databases">
        <title>Trachymyrmex zeteki WGS genome.</title>
        <authorList>
            <person name="Nygaard S."/>
            <person name="Hu H."/>
            <person name="Boomsma J."/>
            <person name="Zhang G."/>
        </authorList>
    </citation>
    <scope>NUCLEOTIDE SEQUENCE [LARGE SCALE GENOMIC DNA]</scope>
    <source>
        <strain evidence="2">Tzet28-1</strain>
        <tissue evidence="2">Whole body</tissue>
    </source>
</reference>
<dbReference type="AlphaFoldDB" id="A0A151WEU4"/>
<keyword evidence="1" id="KW-0812">Transmembrane</keyword>
<feature type="transmembrane region" description="Helical" evidence="1">
    <location>
        <begin position="51"/>
        <end position="70"/>
    </location>
</feature>
<protein>
    <submittedName>
        <fullName evidence="2">Uncharacterized protein</fullName>
    </submittedName>
</protein>
<feature type="non-terminal residue" evidence="2">
    <location>
        <position position="1"/>
    </location>
</feature>
<gene>
    <name evidence="2" type="ORF">ALC60_14792</name>
</gene>
<dbReference type="Proteomes" id="UP000075809">
    <property type="component" value="Unassembled WGS sequence"/>
</dbReference>
<keyword evidence="3" id="KW-1185">Reference proteome</keyword>
<dbReference type="EMBL" id="KQ983238">
    <property type="protein sequence ID" value="KYQ46370.1"/>
    <property type="molecule type" value="Genomic_DNA"/>
</dbReference>